<reference evidence="11 12" key="1">
    <citation type="submission" date="2016-10" db="EMBL/GenBank/DDBJ databases">
        <authorList>
            <person name="de Groot N.N."/>
        </authorList>
    </citation>
    <scope>NUCLEOTIDE SEQUENCE [LARGE SCALE GENOMIC DNA]</scope>
    <source>
        <strain evidence="12">KMM 9023,NRIC 0796,JCM 17311,KCTC 23692</strain>
    </source>
</reference>
<dbReference type="SUPFAM" id="SSF53067">
    <property type="entry name" value="Actin-like ATPase domain"/>
    <property type="match status" value="2"/>
</dbReference>
<dbReference type="InterPro" id="IPR018485">
    <property type="entry name" value="FGGY_C"/>
</dbReference>
<dbReference type="InterPro" id="IPR043129">
    <property type="entry name" value="ATPase_NBD"/>
</dbReference>
<evidence type="ECO:0000259" key="10">
    <source>
        <dbReference type="Pfam" id="PF02782"/>
    </source>
</evidence>
<dbReference type="PANTHER" id="PTHR10196">
    <property type="entry name" value="SUGAR KINASE"/>
    <property type="match status" value="1"/>
</dbReference>
<evidence type="ECO:0000313" key="12">
    <source>
        <dbReference type="Proteomes" id="UP000199302"/>
    </source>
</evidence>
<dbReference type="PROSITE" id="PS00445">
    <property type="entry name" value="FGGY_KINASES_2"/>
    <property type="match status" value="1"/>
</dbReference>
<dbReference type="Proteomes" id="UP000199302">
    <property type="component" value="Unassembled WGS sequence"/>
</dbReference>
<dbReference type="EMBL" id="FOYI01000003">
    <property type="protein sequence ID" value="SFR05011.1"/>
    <property type="molecule type" value="Genomic_DNA"/>
</dbReference>
<dbReference type="InterPro" id="IPR018484">
    <property type="entry name" value="FGGY_N"/>
</dbReference>
<feature type="domain" description="Carbohydrate kinase FGGY N-terminal" evidence="9">
    <location>
        <begin position="3"/>
        <end position="245"/>
    </location>
</feature>
<dbReference type="RefSeq" id="WP_092078315.1">
    <property type="nucleotide sequence ID" value="NZ_FOYI01000003.1"/>
</dbReference>
<comment type="similarity">
    <text evidence="1 7">Belongs to the FGGY kinase family.</text>
</comment>
<dbReference type="Gene3D" id="3.30.420.40">
    <property type="match status" value="2"/>
</dbReference>
<dbReference type="PIRSF" id="PIRSF000538">
    <property type="entry name" value="GlpK"/>
    <property type="match status" value="1"/>
</dbReference>
<dbReference type="Pfam" id="PF00370">
    <property type="entry name" value="FGGY_N"/>
    <property type="match status" value="1"/>
</dbReference>
<accession>A0A1I6DHZ7</accession>
<keyword evidence="3" id="KW-0547">Nucleotide-binding</keyword>
<feature type="domain" description="Carbohydrate kinase FGGY C-terminal" evidence="10">
    <location>
        <begin position="255"/>
        <end position="441"/>
    </location>
</feature>
<keyword evidence="2 7" id="KW-0808">Transferase</keyword>
<evidence type="ECO:0000259" key="9">
    <source>
        <dbReference type="Pfam" id="PF00370"/>
    </source>
</evidence>
<evidence type="ECO:0000256" key="1">
    <source>
        <dbReference type="ARBA" id="ARBA00009156"/>
    </source>
</evidence>
<evidence type="ECO:0000256" key="5">
    <source>
        <dbReference type="ARBA" id="ARBA00022840"/>
    </source>
</evidence>
<dbReference type="PANTHER" id="PTHR10196:SF69">
    <property type="entry name" value="GLYCEROL KINASE"/>
    <property type="match status" value="1"/>
</dbReference>
<evidence type="ECO:0000256" key="7">
    <source>
        <dbReference type="RuleBase" id="RU003733"/>
    </source>
</evidence>
<feature type="compositionally biased region" description="Basic and acidic residues" evidence="8">
    <location>
        <begin position="459"/>
        <end position="468"/>
    </location>
</feature>
<evidence type="ECO:0000256" key="3">
    <source>
        <dbReference type="ARBA" id="ARBA00022741"/>
    </source>
</evidence>
<dbReference type="InterPro" id="IPR018483">
    <property type="entry name" value="Carb_kinase_FGGY_CS"/>
</dbReference>
<evidence type="ECO:0000313" key="11">
    <source>
        <dbReference type="EMBL" id="SFR05011.1"/>
    </source>
</evidence>
<evidence type="ECO:0000256" key="8">
    <source>
        <dbReference type="SAM" id="MobiDB-lite"/>
    </source>
</evidence>
<sequence length="484" mass="49853">MRILALDQGTTNTKALVVDGAGKILATASAPCATRYPKPGWAEQSAEDIWATTSHVIAQVAPHGPFDAIAIANQRETLVTWDAETGAPTGPAPLWQCRRSTEICAALAAKGHGGRVEELTGLALNPLFPASKLAWVLAHHPGAQALAATGRLRAGTVDSWLLWNLTGGAAFATDHSNASRTTLFDTGTLEWSAELAEIFGVPLSVLPEALASDARFGVTAAGRTALPAGIPILAIMGDSHAALYGHGLREGGTLKVTYGTGSSMMMPVSARAKAPRGLSASIAWTENGTTRHAIEANITVSGQAAAFAARMMGLEDAAALADLAAGVETADGVVFVPALAGLGAPYWDDEARGVISGLSLGTTPAHLARATFEAIAHQVADVVDALTRELGTPVAEIRADGGASSNAWLMQLQADILGCPVGVSPIAEVGALGVAAMAARALGEEVSWTGGPVARHAPRLPEADRSEQRQSWARAVEQARRKGP</sequence>
<feature type="region of interest" description="Disordered" evidence="8">
    <location>
        <begin position="450"/>
        <end position="484"/>
    </location>
</feature>
<organism evidence="11 12">
    <name type="scientific">Poseidonocella sedimentorum</name>
    <dbReference type="NCBI Taxonomy" id="871652"/>
    <lineage>
        <taxon>Bacteria</taxon>
        <taxon>Pseudomonadati</taxon>
        <taxon>Pseudomonadota</taxon>
        <taxon>Alphaproteobacteria</taxon>
        <taxon>Rhodobacterales</taxon>
        <taxon>Roseobacteraceae</taxon>
        <taxon>Poseidonocella</taxon>
    </lineage>
</organism>
<dbReference type="OrthoDB" id="9805576at2"/>
<keyword evidence="5" id="KW-0067">ATP-binding</keyword>
<dbReference type="Pfam" id="PF02782">
    <property type="entry name" value="FGGY_C"/>
    <property type="match status" value="1"/>
</dbReference>
<dbReference type="GO" id="GO:0019563">
    <property type="term" value="P:glycerol catabolic process"/>
    <property type="evidence" value="ECO:0007669"/>
    <property type="project" value="TreeGrafter"/>
</dbReference>
<dbReference type="GO" id="GO:0005829">
    <property type="term" value="C:cytosol"/>
    <property type="evidence" value="ECO:0007669"/>
    <property type="project" value="TreeGrafter"/>
</dbReference>
<proteinExistence type="inferred from homology"/>
<name>A0A1I6DHZ7_9RHOB</name>
<evidence type="ECO:0000256" key="2">
    <source>
        <dbReference type="ARBA" id="ARBA00022679"/>
    </source>
</evidence>
<dbReference type="CDD" id="cd07769">
    <property type="entry name" value="ASKHA_NBD_FGGY_GK"/>
    <property type="match status" value="1"/>
</dbReference>
<dbReference type="InterPro" id="IPR000577">
    <property type="entry name" value="Carb_kinase_FGGY"/>
</dbReference>
<evidence type="ECO:0000256" key="4">
    <source>
        <dbReference type="ARBA" id="ARBA00022777"/>
    </source>
</evidence>
<dbReference type="AlphaFoldDB" id="A0A1I6DHZ7"/>
<dbReference type="GO" id="GO:0005524">
    <property type="term" value="F:ATP binding"/>
    <property type="evidence" value="ECO:0007669"/>
    <property type="project" value="UniProtKB-KW"/>
</dbReference>
<dbReference type="STRING" id="871652.SAMN04515673_103285"/>
<evidence type="ECO:0000256" key="6">
    <source>
        <dbReference type="ARBA" id="ARBA00043149"/>
    </source>
</evidence>
<gene>
    <name evidence="11" type="ORF">SAMN04515673_103285</name>
</gene>
<keyword evidence="12" id="KW-1185">Reference proteome</keyword>
<protein>
    <recommendedName>
        <fullName evidence="6">ATP:glycerol 3-phosphotransferase</fullName>
    </recommendedName>
</protein>
<dbReference type="GO" id="GO:0004370">
    <property type="term" value="F:glycerol kinase activity"/>
    <property type="evidence" value="ECO:0007669"/>
    <property type="project" value="TreeGrafter"/>
</dbReference>
<keyword evidence="4 7" id="KW-0418">Kinase</keyword>